<keyword evidence="3" id="KW-1185">Reference proteome</keyword>
<reference evidence="2 3" key="1">
    <citation type="journal article" date="2019" name="Emerg. Microbes Infect.">
        <title>Comprehensive subspecies identification of 175 nontuberculous mycobacteria species based on 7547 genomic profiles.</title>
        <authorList>
            <person name="Matsumoto Y."/>
            <person name="Kinjo T."/>
            <person name="Motooka D."/>
            <person name="Nabeya D."/>
            <person name="Jung N."/>
            <person name="Uechi K."/>
            <person name="Horii T."/>
            <person name="Iida T."/>
            <person name="Fujita J."/>
            <person name="Nakamura S."/>
        </authorList>
    </citation>
    <scope>NUCLEOTIDE SEQUENCE [LARGE SCALE GENOMIC DNA]</scope>
    <source>
        <strain evidence="2 3">JCM 17423</strain>
    </source>
</reference>
<dbReference type="GO" id="GO:0003677">
    <property type="term" value="F:DNA binding"/>
    <property type="evidence" value="ECO:0007669"/>
    <property type="project" value="InterPro"/>
</dbReference>
<evidence type="ECO:0000256" key="1">
    <source>
        <dbReference type="SAM" id="MobiDB-lite"/>
    </source>
</evidence>
<evidence type="ECO:0000313" key="2">
    <source>
        <dbReference type="EMBL" id="BBY18113.1"/>
    </source>
</evidence>
<sequence length="160" mass="17372">MVLEQAVVDGRLAKSPAEYIKLPTETGTNGGQVGVVVDRASSSPLHRFRARSRDPFALQRLGPRRGVGGVASGGTRRAHHRQRRTAGPAVEPNAPAKPGVLRVEQAARAKGAAIEYGPLKTKQSYRRVPLTAETTELLRDYLAAHPRRVSLTPRCSPVRR</sequence>
<dbReference type="AlphaFoldDB" id="A0AAD1IP48"/>
<protein>
    <submittedName>
        <fullName evidence="2">Uncharacterized protein</fullName>
    </submittedName>
</protein>
<evidence type="ECO:0000313" key="3">
    <source>
        <dbReference type="Proteomes" id="UP000466607"/>
    </source>
</evidence>
<gene>
    <name evidence="2" type="ORF">MLIT_37050</name>
</gene>
<accession>A0AAD1IP48</accession>
<name>A0AAD1IP48_9MYCO</name>
<organism evidence="2 3">
    <name type="scientific">Mycolicibacterium litorale</name>
    <dbReference type="NCBI Taxonomy" id="758802"/>
    <lineage>
        <taxon>Bacteria</taxon>
        <taxon>Bacillati</taxon>
        <taxon>Actinomycetota</taxon>
        <taxon>Actinomycetes</taxon>
        <taxon>Mycobacteriales</taxon>
        <taxon>Mycobacteriaceae</taxon>
        <taxon>Mycolicibacterium</taxon>
    </lineage>
</organism>
<feature type="region of interest" description="Disordered" evidence="1">
    <location>
        <begin position="60"/>
        <end position="99"/>
    </location>
</feature>
<dbReference type="EMBL" id="AP022586">
    <property type="protein sequence ID" value="BBY18113.1"/>
    <property type="molecule type" value="Genomic_DNA"/>
</dbReference>
<dbReference type="InterPro" id="IPR013762">
    <property type="entry name" value="Integrase-like_cat_sf"/>
</dbReference>
<dbReference type="GO" id="GO:0015074">
    <property type="term" value="P:DNA integration"/>
    <property type="evidence" value="ECO:0007669"/>
    <property type="project" value="InterPro"/>
</dbReference>
<dbReference type="Proteomes" id="UP000466607">
    <property type="component" value="Chromosome"/>
</dbReference>
<proteinExistence type="predicted"/>
<dbReference type="Gene3D" id="1.10.443.10">
    <property type="entry name" value="Intergrase catalytic core"/>
    <property type="match status" value="1"/>
</dbReference>
<dbReference type="GO" id="GO:0006310">
    <property type="term" value="P:DNA recombination"/>
    <property type="evidence" value="ECO:0007669"/>
    <property type="project" value="InterPro"/>
</dbReference>